<feature type="region of interest" description="Disordered" evidence="1">
    <location>
        <begin position="692"/>
        <end position="832"/>
    </location>
</feature>
<feature type="compositionally biased region" description="Basic and acidic residues" evidence="1">
    <location>
        <begin position="695"/>
        <end position="713"/>
    </location>
</feature>
<gene>
    <name evidence="2" type="ORF">BEWA_041810</name>
</gene>
<evidence type="ECO:0000313" key="3">
    <source>
        <dbReference type="Proteomes" id="UP000031512"/>
    </source>
</evidence>
<dbReference type="Proteomes" id="UP000031512">
    <property type="component" value="Unassembled WGS sequence"/>
</dbReference>
<accession>L1LG59</accession>
<feature type="compositionally biased region" description="Acidic residues" evidence="1">
    <location>
        <begin position="498"/>
        <end position="515"/>
    </location>
</feature>
<feature type="region of interest" description="Disordered" evidence="1">
    <location>
        <begin position="601"/>
        <end position="665"/>
    </location>
</feature>
<feature type="compositionally biased region" description="Pro residues" evidence="1">
    <location>
        <begin position="796"/>
        <end position="807"/>
    </location>
</feature>
<proteinExistence type="predicted"/>
<dbReference type="GeneID" id="15807591"/>
<comment type="caution">
    <text evidence="2">The sequence shown here is derived from an EMBL/GenBank/DDBJ whole genome shotgun (WGS) entry which is preliminary data.</text>
</comment>
<feature type="compositionally biased region" description="Low complexity" evidence="1">
    <location>
        <begin position="808"/>
        <end position="818"/>
    </location>
</feature>
<dbReference type="eggNOG" id="KOG1366">
    <property type="taxonomic scope" value="Eukaryota"/>
</dbReference>
<feature type="compositionally biased region" description="Low complexity" evidence="1">
    <location>
        <begin position="604"/>
        <end position="615"/>
    </location>
</feature>
<organism evidence="2 3">
    <name type="scientific">Theileria equi strain WA</name>
    <dbReference type="NCBI Taxonomy" id="1537102"/>
    <lineage>
        <taxon>Eukaryota</taxon>
        <taxon>Sar</taxon>
        <taxon>Alveolata</taxon>
        <taxon>Apicomplexa</taxon>
        <taxon>Aconoidasida</taxon>
        <taxon>Piroplasmida</taxon>
        <taxon>Theileriidae</taxon>
        <taxon>Theileria</taxon>
    </lineage>
</organism>
<feature type="region of interest" description="Disordered" evidence="1">
    <location>
        <begin position="474"/>
        <end position="567"/>
    </location>
</feature>
<evidence type="ECO:0000313" key="2">
    <source>
        <dbReference type="EMBL" id="EKX74143.1"/>
    </source>
</evidence>
<feature type="compositionally biased region" description="Polar residues" evidence="1">
    <location>
        <begin position="652"/>
        <end position="665"/>
    </location>
</feature>
<dbReference type="VEuPathDB" id="PiroplasmaDB:BEWA_041810"/>
<reference evidence="2 3" key="1">
    <citation type="journal article" date="2012" name="BMC Genomics">
        <title>Comparative genomic analysis and phylogenetic position of Theileria equi.</title>
        <authorList>
            <person name="Kappmeyer L.S."/>
            <person name="Thiagarajan M."/>
            <person name="Herndon D.R."/>
            <person name="Ramsay J.D."/>
            <person name="Caler E."/>
            <person name="Djikeng A."/>
            <person name="Gillespie J.J."/>
            <person name="Lau A.O."/>
            <person name="Roalson E.H."/>
            <person name="Silva J.C."/>
            <person name="Silva M.G."/>
            <person name="Suarez C.E."/>
            <person name="Ueti M.W."/>
            <person name="Nene V.M."/>
            <person name="Mealey R.H."/>
            <person name="Knowles D.P."/>
            <person name="Brayton K.A."/>
        </authorList>
    </citation>
    <scope>NUCLEOTIDE SEQUENCE [LARGE SCALE GENOMIC DNA]</scope>
    <source>
        <strain evidence="2 3">WA</strain>
    </source>
</reference>
<evidence type="ECO:0000256" key="1">
    <source>
        <dbReference type="SAM" id="MobiDB-lite"/>
    </source>
</evidence>
<keyword evidence="3" id="KW-1185">Reference proteome</keyword>
<name>L1LG59_THEEQ</name>
<dbReference type="KEGG" id="beq:BEWA_041810"/>
<dbReference type="STRING" id="1537102.L1LG59"/>
<sequence>MTAGDWLRLNVHCNGDSGTCRCDKIGSISARKEVSPSNARGFVAYTHELKDGTPFTLKKDIGGDKLGDNGEDIEGVTKVSVYYWDADKDRKKPLVIKVIRKDHQSQPEYYYKQDNGENEAQNKDATTWVHHGYVEGTSLQTRLDDRNAAINNVLPFDIEYPAKYLNFSSHRTKGKGIESSGQAPQLNGTEYVTTSYKINGIDGNTGISRIEYKKEKIKDIIIPPGGQINGIRLYSNTGISPVPIMFEFMKSGQEESTWYYSKSPDGTEWQEVYDRGNTFYINGQPTEELAKKLDGLSCENYKAVTIDLSYGNSIGKGQACSGSKEQKITVTTGEIAREGIGKAGYTKYSIRDDSKLADIKFYLATDTSKENRKRVKSNALHFPMNGPVEIYTFYSDKHNPILIYLDDSKSNKKSSTGWYRMQSKGGYTKAWKKTSARLKGINKTEIDGRNLGCKQWNKFTGVLRDRGTSGLQECTQETAKLGRSESAEETEGVVSTGDQEDEEDEEEGSEYENSSDGEGPPEVPPQRATRGEKDGKPEGQVTQSTASEKSTEGAKGVSSDSSSSSGITVTQIKALDNSVGLLTTTSQGKYAVLGATQEGTAYIGDSSDSSDSSGSKTEGTHTNDGPDVTPAEDGAQTASYLDKVGTGRDPDVNNQDTNRVSGNSNWSFDSAVAGLGGLVAGVVDALLKTSLQNSQEHKLSKTSDHYDSSDTQRRVGRTFPQAADLQRGSGSVARTSQSSIGGEKGPSEPAELTADKKGEGTPITVKDSGNDDASDTTGSGVTPVPPGPTSTTTPLTQPPETTPPAPSEEPQAEAAGSPSPVPSTPPGTASSFTGVVETAATGSVLWTAFGSTSGTLAGSAATFFGGWKLYNRYKGDPWVRQI</sequence>
<protein>
    <submittedName>
        <fullName evidence="2">Uncharacterized protein</fullName>
    </submittedName>
</protein>
<dbReference type="RefSeq" id="XP_004833595.1">
    <property type="nucleotide sequence ID" value="XM_004833538.1"/>
</dbReference>
<dbReference type="EMBL" id="ACOU01000002">
    <property type="protein sequence ID" value="EKX74143.1"/>
    <property type="molecule type" value="Genomic_DNA"/>
</dbReference>
<dbReference type="AlphaFoldDB" id="L1LG59"/>
<feature type="compositionally biased region" description="Polar residues" evidence="1">
    <location>
        <begin position="728"/>
        <end position="740"/>
    </location>
</feature>